<gene>
    <name evidence="2" type="ORF">GMARGA_LOCUS30161</name>
</gene>
<sequence length="136" mass="16077">VAEVLSEVVIDRKKKIYANIKELQEGRIHKEEKNQEDIRNFYLSGREQTILAITKQFSKITQELWSLYRSLRVLKTFKNISEKPNRKTQFNSDHTSSNGYIKPQTNNNRKQVEQRSSSTTINFHKNNRHKSARVDN</sequence>
<comment type="caution">
    <text evidence="2">The sequence shown here is derived from an EMBL/GenBank/DDBJ whole genome shotgun (WGS) entry which is preliminary data.</text>
</comment>
<dbReference type="EMBL" id="CAJVQB010041967">
    <property type="protein sequence ID" value="CAG8829997.1"/>
    <property type="molecule type" value="Genomic_DNA"/>
</dbReference>
<accession>A0ABN7WFE0</accession>
<dbReference type="Proteomes" id="UP000789901">
    <property type="component" value="Unassembled WGS sequence"/>
</dbReference>
<evidence type="ECO:0000256" key="1">
    <source>
        <dbReference type="SAM" id="MobiDB-lite"/>
    </source>
</evidence>
<organism evidence="2 3">
    <name type="scientific">Gigaspora margarita</name>
    <dbReference type="NCBI Taxonomy" id="4874"/>
    <lineage>
        <taxon>Eukaryota</taxon>
        <taxon>Fungi</taxon>
        <taxon>Fungi incertae sedis</taxon>
        <taxon>Mucoromycota</taxon>
        <taxon>Glomeromycotina</taxon>
        <taxon>Glomeromycetes</taxon>
        <taxon>Diversisporales</taxon>
        <taxon>Gigasporaceae</taxon>
        <taxon>Gigaspora</taxon>
    </lineage>
</organism>
<feature type="non-terminal residue" evidence="2">
    <location>
        <position position="1"/>
    </location>
</feature>
<name>A0ABN7WFE0_GIGMA</name>
<proteinExistence type="predicted"/>
<evidence type="ECO:0000313" key="3">
    <source>
        <dbReference type="Proteomes" id="UP000789901"/>
    </source>
</evidence>
<feature type="region of interest" description="Disordered" evidence="1">
    <location>
        <begin position="85"/>
        <end position="119"/>
    </location>
</feature>
<keyword evidence="3" id="KW-1185">Reference proteome</keyword>
<evidence type="ECO:0000313" key="2">
    <source>
        <dbReference type="EMBL" id="CAG8829997.1"/>
    </source>
</evidence>
<feature type="compositionally biased region" description="Polar residues" evidence="1">
    <location>
        <begin position="87"/>
        <end position="119"/>
    </location>
</feature>
<reference evidence="2 3" key="1">
    <citation type="submission" date="2021-06" db="EMBL/GenBank/DDBJ databases">
        <authorList>
            <person name="Kallberg Y."/>
            <person name="Tangrot J."/>
            <person name="Rosling A."/>
        </authorList>
    </citation>
    <scope>NUCLEOTIDE SEQUENCE [LARGE SCALE GENOMIC DNA]</scope>
    <source>
        <strain evidence="2 3">120-4 pot B 10/14</strain>
    </source>
</reference>
<protein>
    <submittedName>
        <fullName evidence="2">26531_t:CDS:1</fullName>
    </submittedName>
</protein>